<dbReference type="RefSeq" id="WP_377573089.1">
    <property type="nucleotide sequence ID" value="NZ_JBHTKA010000001.1"/>
</dbReference>
<evidence type="ECO:0000313" key="3">
    <source>
        <dbReference type="Proteomes" id="UP001597112"/>
    </source>
</evidence>
<gene>
    <name evidence="2" type="ORF">ACFQ21_00150</name>
</gene>
<evidence type="ECO:0000256" key="1">
    <source>
        <dbReference type="SAM" id="Phobius"/>
    </source>
</evidence>
<reference evidence="3" key="1">
    <citation type="journal article" date="2019" name="Int. J. Syst. Evol. Microbiol.">
        <title>The Global Catalogue of Microorganisms (GCM) 10K type strain sequencing project: providing services to taxonomists for standard genome sequencing and annotation.</title>
        <authorList>
            <consortium name="The Broad Institute Genomics Platform"/>
            <consortium name="The Broad Institute Genome Sequencing Center for Infectious Disease"/>
            <person name="Wu L."/>
            <person name="Ma J."/>
        </authorList>
    </citation>
    <scope>NUCLEOTIDE SEQUENCE [LARGE SCALE GENOMIC DNA]</scope>
    <source>
        <strain evidence="3">CCUG 58938</strain>
    </source>
</reference>
<evidence type="ECO:0000313" key="2">
    <source>
        <dbReference type="EMBL" id="MFD0997688.1"/>
    </source>
</evidence>
<sequence length="66" mass="7085">MKDNAAGTVGGFLTVMLTEVSQQPIVDLKTLIGTIILSALGAVVGHFVSKGLKLLEKKFLAWWNKS</sequence>
<keyword evidence="1" id="KW-0472">Membrane</keyword>
<accession>A0ABW3JVY9</accession>
<feature type="transmembrane region" description="Helical" evidence="1">
    <location>
        <begin position="32"/>
        <end position="49"/>
    </location>
</feature>
<proteinExistence type="predicted"/>
<organism evidence="2 3">
    <name type="scientific">Ohtaekwangia kribbensis</name>
    <dbReference type="NCBI Taxonomy" id="688913"/>
    <lineage>
        <taxon>Bacteria</taxon>
        <taxon>Pseudomonadati</taxon>
        <taxon>Bacteroidota</taxon>
        <taxon>Cytophagia</taxon>
        <taxon>Cytophagales</taxon>
        <taxon>Fulvivirgaceae</taxon>
        <taxon>Ohtaekwangia</taxon>
    </lineage>
</organism>
<keyword evidence="1" id="KW-0812">Transmembrane</keyword>
<name>A0ABW3JVY9_9BACT</name>
<dbReference type="EMBL" id="JBHTKA010000001">
    <property type="protein sequence ID" value="MFD0997688.1"/>
    <property type="molecule type" value="Genomic_DNA"/>
</dbReference>
<keyword evidence="3" id="KW-1185">Reference proteome</keyword>
<keyword evidence="1" id="KW-1133">Transmembrane helix</keyword>
<dbReference type="Proteomes" id="UP001597112">
    <property type="component" value="Unassembled WGS sequence"/>
</dbReference>
<protein>
    <submittedName>
        <fullName evidence="2">Uncharacterized protein</fullName>
    </submittedName>
</protein>
<comment type="caution">
    <text evidence="2">The sequence shown here is derived from an EMBL/GenBank/DDBJ whole genome shotgun (WGS) entry which is preliminary data.</text>
</comment>